<dbReference type="OrthoDB" id="2196114at2759"/>
<dbReference type="PANTHER" id="PTHR10044">
    <property type="entry name" value="INHIBITOR OF APOPTOSIS"/>
    <property type="match status" value="1"/>
</dbReference>
<feature type="compositionally biased region" description="Basic residues" evidence="1">
    <location>
        <begin position="427"/>
        <end position="446"/>
    </location>
</feature>
<feature type="compositionally biased region" description="Basic and acidic residues" evidence="1">
    <location>
        <begin position="350"/>
        <end position="360"/>
    </location>
</feature>
<dbReference type="GO" id="GO:0005737">
    <property type="term" value="C:cytoplasm"/>
    <property type="evidence" value="ECO:0007669"/>
    <property type="project" value="TreeGrafter"/>
</dbReference>
<gene>
    <name evidence="2" type="ORF">CANVERA_P0414</name>
</gene>
<dbReference type="AlphaFoldDB" id="A0A9W4XJF2"/>
<feature type="compositionally biased region" description="Basic and acidic residues" evidence="1">
    <location>
        <begin position="328"/>
        <end position="340"/>
    </location>
</feature>
<dbReference type="InterPro" id="IPR001370">
    <property type="entry name" value="BIR_rpt"/>
</dbReference>
<feature type="compositionally biased region" description="Polar residues" evidence="1">
    <location>
        <begin position="464"/>
        <end position="477"/>
    </location>
</feature>
<feature type="compositionally biased region" description="Basic and acidic residues" evidence="1">
    <location>
        <begin position="306"/>
        <end position="317"/>
    </location>
</feature>
<dbReference type="EMBL" id="CANTUO010000001">
    <property type="protein sequence ID" value="CAI5755898.1"/>
    <property type="molecule type" value="Genomic_DNA"/>
</dbReference>
<dbReference type="SMART" id="SM00238">
    <property type="entry name" value="BIR"/>
    <property type="match status" value="2"/>
</dbReference>
<protein>
    <submittedName>
        <fullName evidence="2">Uncharacterized protein</fullName>
    </submittedName>
</protein>
<feature type="region of interest" description="Disordered" evidence="1">
    <location>
        <begin position="951"/>
        <end position="1056"/>
    </location>
</feature>
<feature type="compositionally biased region" description="Basic and acidic residues" evidence="1">
    <location>
        <begin position="1027"/>
        <end position="1054"/>
    </location>
</feature>
<keyword evidence="3" id="KW-1185">Reference proteome</keyword>
<feature type="compositionally biased region" description="Basic and acidic residues" evidence="1">
    <location>
        <begin position="951"/>
        <end position="963"/>
    </location>
</feature>
<dbReference type="GO" id="GO:0051726">
    <property type="term" value="P:regulation of cell cycle"/>
    <property type="evidence" value="ECO:0007669"/>
    <property type="project" value="TreeGrafter"/>
</dbReference>
<name>A0A9W4XJF2_9ASCO</name>
<dbReference type="CDD" id="cd00022">
    <property type="entry name" value="BIR"/>
    <property type="match status" value="1"/>
</dbReference>
<feature type="compositionally biased region" description="Basic and acidic residues" evidence="1">
    <location>
        <begin position="972"/>
        <end position="985"/>
    </location>
</feature>
<evidence type="ECO:0000256" key="1">
    <source>
        <dbReference type="SAM" id="MobiDB-lite"/>
    </source>
</evidence>
<dbReference type="PROSITE" id="PS50143">
    <property type="entry name" value="BIR_REPEAT_2"/>
    <property type="match status" value="2"/>
</dbReference>
<feature type="region of interest" description="Disordered" evidence="1">
    <location>
        <begin position="896"/>
        <end position="920"/>
    </location>
</feature>
<feature type="compositionally biased region" description="Polar residues" evidence="1">
    <location>
        <begin position="898"/>
        <end position="914"/>
    </location>
</feature>
<proteinExistence type="predicted"/>
<sequence>MVFQEDMIHRDHRADTFNLPTGQYNYEWRKETKIVNNIDVLIDAGFYYYPTKSQKHRVVCAYCYNEGKVKTEKQAKDITKNHLLNNPQCPMSLVLETYKKFQHSKHWKSFKFIQDPLCEESTQFRKQFYMNYPGDKDGNKINSDTLSRAGFIYLPQTLQHDRVVCMYCRCALDGWNEEDDPIVEHEKHTTGYCYFLDMYYHGNKSESDSTNDSYDSEDVEEVEVKYKERIDKEKSVEPENKNILPENEDVKLEENKKLNKNETPEIQDISFTSPLKKTYKKQRNSGEKNRVVDYSGDSSVDELSDDSSKLSKEKEPEDIVDSDCNDDSTPKENTEQENISKDSQTINSTDLKKLDIKDDSEVADSSNEESGGEQKSDHSDNGKTDNEDEDMESDAKQNTSDYVEEDEEEDEEDDNDKDLSFVETIRRRPSRRFRPSKPKPKPKPKKQPTIIEEESRPKKIIIQRTESTPTPQPITYDTTDDNLQYDDEHIEKLEKKIVKSTIEAPPGPIKESNILKQDVAPPPIKFTASINKLESPIRKKKRRHEKESPVKKSKRISKVNIFDHSFDAVEDISYSNKGLSALRSNSPRKSYLNSPHLSLIDKICGPEEKEKTQYDNILDGIHNQGNSSVAQSDKDVILDDQILKDEKSDNVEDAVVDEIEMNPVDRIMKSSGANPRIKQNKVDYDEYEQDEDVDLCHSESVEDSKTSGRPILANNEQIESKKTILKENHLVGEAKFNKLSDIHKLIQKEIDFSQHVDKNMMKIGSIVDQSHNLAQKKDKIERDDRMMKIDMIIDQSPNLAQDKDEIESDDKSDVAIDKAEIESDDKSVDVHNLNVSIESHHEEKLSTTIDLNDTLPQFNESINIQPNIDETPSENNSIQKVNIGTHHEEYGLMEIDSDNNQPQKTEQIKIGSTDNKSRENLGVNGQVEKEVEVSQHEKNTLVSNEINKDMDQDDVPIKSRSTLDKAPIASKPFEEEPRKSIHEENPFTTSNMKNDPVQDDAQVGKEFENHGTPSVNGSIEEVATEPQHVENTIDEKDRNNDIRVNEQGKSRSDLINESFGNETKDVQSYGHRFNNKDASNVSQDKEMQSVVDEQELNRENLIEEAKNVPESSLHETTIVESKSNQKIPSQSNSQILPQFSPIKLDYFKFSSSTPNKLPMTSPLAMNSSLSEAKQVFKWQKKSMKEFADKLQNLKSSSSELLDLVNSEYDLHNDLHGELTRFIAEMPEDEENMTIKEWIEHCAINCRDIVLHSCGELNEFIMNEYDRAIEFVENLPIIDE</sequence>
<dbReference type="Pfam" id="PF00653">
    <property type="entry name" value="BIR"/>
    <property type="match status" value="2"/>
</dbReference>
<feature type="compositionally biased region" description="Basic and acidic residues" evidence="1">
    <location>
        <begin position="248"/>
        <end position="263"/>
    </location>
</feature>
<evidence type="ECO:0000313" key="3">
    <source>
        <dbReference type="Proteomes" id="UP001152885"/>
    </source>
</evidence>
<reference evidence="2" key="1">
    <citation type="submission" date="2022-12" db="EMBL/GenBank/DDBJ databases">
        <authorList>
            <person name="Brejova B."/>
        </authorList>
    </citation>
    <scope>NUCLEOTIDE SEQUENCE</scope>
</reference>
<dbReference type="SUPFAM" id="SSF57924">
    <property type="entry name" value="Inhibitor of apoptosis (IAP) repeat"/>
    <property type="match status" value="2"/>
</dbReference>
<dbReference type="Proteomes" id="UP001152885">
    <property type="component" value="Unassembled WGS sequence"/>
</dbReference>
<accession>A0A9W4XJF2</accession>
<feature type="region of interest" description="Disordered" evidence="1">
    <location>
        <begin position="534"/>
        <end position="554"/>
    </location>
</feature>
<feature type="compositionally biased region" description="Basic and acidic residues" evidence="1">
    <location>
        <begin position="417"/>
        <end position="426"/>
    </location>
</feature>
<dbReference type="GO" id="GO:0005634">
    <property type="term" value="C:nucleus"/>
    <property type="evidence" value="ECO:0007669"/>
    <property type="project" value="TreeGrafter"/>
</dbReference>
<comment type="caution">
    <text evidence="2">The sequence shown here is derived from an EMBL/GenBank/DDBJ whole genome shotgun (WGS) entry which is preliminary data.</text>
</comment>
<dbReference type="Gene3D" id="1.10.1170.10">
    <property type="entry name" value="Inhibitor Of Apoptosis Protein (2mihbC-IAP-1), Chain A"/>
    <property type="match status" value="2"/>
</dbReference>
<feature type="compositionally biased region" description="Basic and acidic residues" evidence="1">
    <location>
        <begin position="230"/>
        <end position="240"/>
    </location>
</feature>
<dbReference type="InterPro" id="IPR050784">
    <property type="entry name" value="IAP"/>
</dbReference>
<feature type="compositionally biased region" description="Acidic residues" evidence="1">
    <location>
        <begin position="402"/>
        <end position="416"/>
    </location>
</feature>
<feature type="compositionally biased region" description="Basic and acidic residues" evidence="1">
    <location>
        <begin position="372"/>
        <end position="385"/>
    </location>
</feature>
<dbReference type="PANTHER" id="PTHR10044:SF139">
    <property type="entry name" value="DEATH-ASSOCIATED INHIBITOR OF APOPTOSIS 2"/>
    <property type="match status" value="1"/>
</dbReference>
<organism evidence="2 3">
    <name type="scientific">Candida verbasci</name>
    <dbReference type="NCBI Taxonomy" id="1227364"/>
    <lineage>
        <taxon>Eukaryota</taxon>
        <taxon>Fungi</taxon>
        <taxon>Dikarya</taxon>
        <taxon>Ascomycota</taxon>
        <taxon>Saccharomycotina</taxon>
        <taxon>Pichiomycetes</taxon>
        <taxon>Debaryomycetaceae</taxon>
        <taxon>Candida/Lodderomyces clade</taxon>
        <taxon>Candida</taxon>
    </lineage>
</organism>
<feature type="region of interest" description="Disordered" evidence="1">
    <location>
        <begin position="230"/>
        <end position="483"/>
    </location>
</feature>
<evidence type="ECO:0000313" key="2">
    <source>
        <dbReference type="EMBL" id="CAI5755898.1"/>
    </source>
</evidence>